<accession>A0A075AHQ7</accession>
<evidence type="ECO:0000313" key="2">
    <source>
        <dbReference type="EMBL" id="KER30304.1"/>
    </source>
</evidence>
<dbReference type="RefSeq" id="XP_009165949.1">
    <property type="nucleotide sequence ID" value="XM_009167685.1"/>
</dbReference>
<organism evidence="2 3">
    <name type="scientific">Opisthorchis viverrini</name>
    <name type="common">Southeast Asian liver fluke</name>
    <dbReference type="NCBI Taxonomy" id="6198"/>
    <lineage>
        <taxon>Eukaryota</taxon>
        <taxon>Metazoa</taxon>
        <taxon>Spiralia</taxon>
        <taxon>Lophotrochozoa</taxon>
        <taxon>Platyhelminthes</taxon>
        <taxon>Trematoda</taxon>
        <taxon>Digenea</taxon>
        <taxon>Opisthorchiida</taxon>
        <taxon>Opisthorchiata</taxon>
        <taxon>Opisthorchiidae</taxon>
        <taxon>Opisthorchis</taxon>
    </lineage>
</organism>
<dbReference type="CTD" id="20317439"/>
<keyword evidence="3" id="KW-1185">Reference proteome</keyword>
<dbReference type="EMBL" id="KL596663">
    <property type="protein sequence ID" value="KER30304.1"/>
    <property type="molecule type" value="Genomic_DNA"/>
</dbReference>
<sequence>MSSYVGFRHEETGPYRGVTSSIGRRRSRDTQSMAWQRNLKAVVSQISRVGNCRTTGGVKQMFIRHGEYVAQPTMLLHQSHQLHFVAFTFYDTG</sequence>
<feature type="region of interest" description="Disordered" evidence="1">
    <location>
        <begin position="1"/>
        <end position="30"/>
    </location>
</feature>
<evidence type="ECO:0000313" key="3">
    <source>
        <dbReference type="Proteomes" id="UP000054324"/>
    </source>
</evidence>
<dbReference type="AlphaFoldDB" id="A0A075AHQ7"/>
<proteinExistence type="predicted"/>
<evidence type="ECO:0000256" key="1">
    <source>
        <dbReference type="SAM" id="MobiDB-lite"/>
    </source>
</evidence>
<dbReference type="GeneID" id="20317439"/>
<gene>
    <name evidence="2" type="ORF">T265_03252</name>
</gene>
<protein>
    <submittedName>
        <fullName evidence="2">Uncharacterized protein</fullName>
    </submittedName>
</protein>
<name>A0A075AHQ7_OPIVI</name>
<dbReference type="KEGG" id="ovi:T265_03252"/>
<dbReference type="Proteomes" id="UP000054324">
    <property type="component" value="Unassembled WGS sequence"/>
</dbReference>
<reference evidence="2 3" key="1">
    <citation type="submission" date="2013-11" db="EMBL/GenBank/DDBJ databases">
        <title>Opisthorchis viverrini - life in the bile duct.</title>
        <authorList>
            <person name="Young N.D."/>
            <person name="Nagarajan N."/>
            <person name="Lin S.J."/>
            <person name="Korhonen P.K."/>
            <person name="Jex A.R."/>
            <person name="Hall R.S."/>
            <person name="Safavi-Hemami H."/>
            <person name="Kaewkong W."/>
            <person name="Bertrand D."/>
            <person name="Gao S."/>
            <person name="Seet Q."/>
            <person name="Wongkham S."/>
            <person name="Teh B.T."/>
            <person name="Wongkham C."/>
            <person name="Intapan P.M."/>
            <person name="Maleewong W."/>
            <person name="Yang X."/>
            <person name="Hu M."/>
            <person name="Wang Z."/>
            <person name="Hofmann A."/>
            <person name="Sternberg P.W."/>
            <person name="Tan P."/>
            <person name="Wang J."/>
            <person name="Gasser R.B."/>
        </authorList>
    </citation>
    <scope>NUCLEOTIDE SEQUENCE [LARGE SCALE GENOMIC DNA]</scope>
</reference>